<proteinExistence type="predicted"/>
<dbReference type="Gene3D" id="3.40.50.300">
    <property type="entry name" value="P-loop containing nucleotide triphosphate hydrolases"/>
    <property type="match status" value="1"/>
</dbReference>
<dbReference type="OrthoDB" id="9779761at2"/>
<organism evidence="2 3">
    <name type="scientific">Polaribacter butkevichii</name>
    <dbReference type="NCBI Taxonomy" id="218490"/>
    <lineage>
        <taxon>Bacteria</taxon>
        <taxon>Pseudomonadati</taxon>
        <taxon>Bacteroidota</taxon>
        <taxon>Flavobacteriia</taxon>
        <taxon>Flavobacteriales</taxon>
        <taxon>Flavobacteriaceae</taxon>
    </lineage>
</organism>
<dbReference type="AlphaFoldDB" id="A0A2P6CDF6"/>
<feature type="domain" description="SMEK" evidence="1">
    <location>
        <begin position="11"/>
        <end position="150"/>
    </location>
</feature>
<evidence type="ECO:0000313" key="3">
    <source>
        <dbReference type="Proteomes" id="UP000247345"/>
    </source>
</evidence>
<evidence type="ECO:0000259" key="1">
    <source>
        <dbReference type="Pfam" id="PF21941"/>
    </source>
</evidence>
<dbReference type="InterPro" id="IPR027417">
    <property type="entry name" value="P-loop_NTPase"/>
</dbReference>
<dbReference type="InterPro" id="IPR047740">
    <property type="entry name" value="SMEK_dom"/>
</dbReference>
<dbReference type="SUPFAM" id="SSF52540">
    <property type="entry name" value="P-loop containing nucleoside triphosphate hydrolases"/>
    <property type="match status" value="1"/>
</dbReference>
<dbReference type="Pfam" id="PF21941">
    <property type="entry name" value="SMEK_N"/>
    <property type="match status" value="1"/>
</dbReference>
<sequence>MNLASEQIIKEINRALAILTTNIKLDTHINLTDKAQIAEKIFGELFTIIFKSKFSRADIISLNHPSIDLISESTVFQISTDATPEKIRNTVRTFIEKEYNKKYNKLKFLFISSRNPIRTSGKTNFGDLPINIFNPKEDIYYSEKLSSQIQGLEDNEIKEIRNILWRELGLDNSRQPFRWIKALDLELSITNKEKTSENEFENNLIYYTNQEQKLIDNFVKEIDFENKNKFLITGHPSTGKTTVAFDIAKRVQADENKAYYPFYVKIKASDNLSFSNFYEDIEKIGINPAILIVDDIHLNFQLANELISRSEQYSNIIFLFVSRFISKELRKDLYSEIDDVFEILKDSKLSFEKFNSDEFYKEKLSGIIEKYKIYNQKEGNELKVGNPLKIIDLTKKNLFKLRLILKDWNESNLTLSDIDDSRLNQNLYSRFLNGLNPEEQKELMIYACLYSFEIPFSKSKQDDASEKDGLFFTEEFNDSLFMHSSFSDLLIDAYLSRNKIDFKQRYNNEKDRFIVSNIKTYIHLFLSKEFCDYPENIYQIFYNLGINKTQWIFSELQNDANSFQAIVSYFQKSDTANSEELKNILQLTKLFAKRNYEKLVTKLIVENERRAIVLKQGNNNLFTLSYAHYSIHPKNKALKNKLYEVFTDDELTDIILNANISKLTLAFKYLQNNHIRHRLISLISKDEWVDIFNKVPFKLLGNSLTEIKTIDSELAFYIYNNLDEEFISSRIGKTPFDNITKTLSEINVLGNQKAKFILDKIPQENLHKSIGFVPISQIGIGLSRLKKIDKAICEDIAENLNPELLYQKLVRSDLNDFGRVLVEINNISERLATQILLKIKEYNPLEERFNSTKIKGKEISHILESLHKIGDKEYGNHLIETAHSDIIYGRILSSSVSISSHIIKSVGYFNKSLAEKYIDEYFKTNLIEKLESKLILLTHLPNIFDGFSSVNFVKTQSFISSLDNYLFVKKGFAREVNLPGLANAFNVLKKYDGEKIDKIIINLNSHNIFKSKIIECTAEGFFSSVSILHKISPTATNSMIKIYQEKLKSGKKISIQFPQLCDALYRFGKIDKELAQNLLIDFKPLLIESYKNIGFRKLSSGLNTLGKLNIDYAQSLLRELSIEDLKNRIDNILNNENNINGALGEIKKVDEKIWKTLYEYANS</sequence>
<gene>
    <name evidence="2" type="ORF">BTO14_06630</name>
</gene>
<evidence type="ECO:0000313" key="2">
    <source>
        <dbReference type="EMBL" id="PQJ72949.1"/>
    </source>
</evidence>
<keyword evidence="3" id="KW-1185">Reference proteome</keyword>
<dbReference type="RefSeq" id="WP_105048616.1">
    <property type="nucleotide sequence ID" value="NZ_CP150661.1"/>
</dbReference>
<dbReference type="Proteomes" id="UP000247345">
    <property type="component" value="Unassembled WGS sequence"/>
</dbReference>
<dbReference type="EMBL" id="MSCK01000001">
    <property type="protein sequence ID" value="PQJ72949.1"/>
    <property type="molecule type" value="Genomic_DNA"/>
</dbReference>
<reference evidence="2 3" key="1">
    <citation type="submission" date="2016-12" db="EMBL/GenBank/DDBJ databases">
        <title>Trade-off between light-utilization and light-protection in marine flavobacteria.</title>
        <authorList>
            <person name="Kumagai Y."/>
            <person name="Yoshizawa S."/>
            <person name="Kogure K."/>
            <person name="Iwasaki W."/>
        </authorList>
    </citation>
    <scope>NUCLEOTIDE SEQUENCE [LARGE SCALE GENOMIC DNA]</scope>
    <source>
        <strain evidence="2 3">KCTC 12100</strain>
    </source>
</reference>
<protein>
    <recommendedName>
        <fullName evidence="1">SMEK domain-containing protein</fullName>
    </recommendedName>
</protein>
<name>A0A2P6CDF6_9FLAO</name>
<comment type="caution">
    <text evidence="2">The sequence shown here is derived from an EMBL/GenBank/DDBJ whole genome shotgun (WGS) entry which is preliminary data.</text>
</comment>
<dbReference type="NCBIfam" id="NF033859">
    <property type="entry name" value="SMEK_N"/>
    <property type="match status" value="1"/>
</dbReference>
<accession>A0A2P6CDF6</accession>